<feature type="transmembrane region" description="Helical" evidence="1">
    <location>
        <begin position="41"/>
        <end position="71"/>
    </location>
</feature>
<dbReference type="RefSeq" id="WP_354087804.1">
    <property type="nucleotide sequence ID" value="NZ_JBEPTF010000001.1"/>
</dbReference>
<comment type="caution">
    <text evidence="2">The sequence shown here is derived from an EMBL/GenBank/DDBJ whole genome shotgun (WGS) entry which is preliminary data.</text>
</comment>
<dbReference type="Proteomes" id="UP001549313">
    <property type="component" value="Unassembled WGS sequence"/>
</dbReference>
<accession>A0ABV2R8E6</accession>
<evidence type="ECO:0000313" key="3">
    <source>
        <dbReference type="Proteomes" id="UP001549313"/>
    </source>
</evidence>
<keyword evidence="1" id="KW-0812">Transmembrane</keyword>
<feature type="transmembrane region" description="Helical" evidence="1">
    <location>
        <begin position="6"/>
        <end position="29"/>
    </location>
</feature>
<dbReference type="EMBL" id="JBEPTF010000001">
    <property type="protein sequence ID" value="MET4682864.1"/>
    <property type="molecule type" value="Genomic_DNA"/>
</dbReference>
<protein>
    <submittedName>
        <fullName evidence="2">Uncharacterized protein</fullName>
    </submittedName>
</protein>
<organism evidence="2 3">
    <name type="scientific">Brevundimonas faecalis</name>
    <dbReference type="NCBI Taxonomy" id="947378"/>
    <lineage>
        <taxon>Bacteria</taxon>
        <taxon>Pseudomonadati</taxon>
        <taxon>Pseudomonadota</taxon>
        <taxon>Alphaproteobacteria</taxon>
        <taxon>Caulobacterales</taxon>
        <taxon>Caulobacteraceae</taxon>
        <taxon>Brevundimonas</taxon>
    </lineage>
</organism>
<name>A0ABV2R8E6_9CAUL</name>
<gene>
    <name evidence="2" type="ORF">ABIE19_000773</name>
</gene>
<reference evidence="2 3" key="1">
    <citation type="submission" date="2024-06" db="EMBL/GenBank/DDBJ databases">
        <title>Sorghum-associated microbial communities from plants grown in Nebraska, USA.</title>
        <authorList>
            <person name="Schachtman D."/>
        </authorList>
    </citation>
    <scope>NUCLEOTIDE SEQUENCE [LARGE SCALE GENOMIC DNA]</scope>
    <source>
        <strain evidence="2 3">2814</strain>
    </source>
</reference>
<sequence length="111" mass="11490">MLTFLAYFLIFAAVAPLVLLGLAVLADALGFKAGMRMLDGVIALLVLQGAVGGLLNLVGGAAVAALGIWGLSRMEGWPGMLGAAALVPFGAWRSWRGLQLLRAVWAELRGG</sequence>
<keyword evidence="1" id="KW-0472">Membrane</keyword>
<evidence type="ECO:0000313" key="2">
    <source>
        <dbReference type="EMBL" id="MET4682864.1"/>
    </source>
</evidence>
<evidence type="ECO:0000256" key="1">
    <source>
        <dbReference type="SAM" id="Phobius"/>
    </source>
</evidence>
<proteinExistence type="predicted"/>
<keyword evidence="1" id="KW-1133">Transmembrane helix</keyword>
<keyword evidence="3" id="KW-1185">Reference proteome</keyword>